<dbReference type="PANTHER" id="PTHR33594">
    <property type="entry name" value="SUPERFAMILY HYDROLASE, PUTATIVE (AFU_ORTHOLOGUE AFUA_1G03035)-RELATED"/>
    <property type="match status" value="1"/>
</dbReference>
<dbReference type="GO" id="GO:0016787">
    <property type="term" value="F:hydrolase activity"/>
    <property type="evidence" value="ECO:0007669"/>
    <property type="project" value="UniProtKB-KW"/>
</dbReference>
<evidence type="ECO:0000313" key="3">
    <source>
        <dbReference type="Proteomes" id="UP000066529"/>
    </source>
</evidence>
<dbReference type="STRING" id="523844.MSTHT_0990"/>
<reference evidence="2 3" key="1">
    <citation type="submission" date="2014-07" db="EMBL/GenBank/DDBJ databases">
        <title>Methanogenic archaea and the global carbon cycle.</title>
        <authorList>
            <person name="Henriksen J.R."/>
            <person name="Luke J."/>
            <person name="Reinhart S."/>
            <person name="Benedict M.N."/>
            <person name="Youngblut N.D."/>
            <person name="Metcalf M.E."/>
            <person name="Whitaker R.J."/>
            <person name="Metcalf W.W."/>
        </authorList>
    </citation>
    <scope>NUCLEOTIDE SEQUENCE [LARGE SCALE GENOMIC DNA]</scope>
    <source>
        <strain evidence="3">ATCC 43570 / DSM 1825 / OCM 12 / VKM B-1830 / TM-1</strain>
    </source>
</reference>
<dbReference type="EMBL" id="CP009501">
    <property type="protein sequence ID" value="AKB12748.1"/>
    <property type="molecule type" value="Genomic_DNA"/>
</dbReference>
<accession>A0A0E3N8P6</accession>
<dbReference type="InterPro" id="IPR006675">
    <property type="entry name" value="HDIG_dom"/>
</dbReference>
<dbReference type="GeneID" id="41603691"/>
<dbReference type="CDD" id="cd00077">
    <property type="entry name" value="HDc"/>
    <property type="match status" value="1"/>
</dbReference>
<dbReference type="SMART" id="SM00471">
    <property type="entry name" value="HDc"/>
    <property type="match status" value="1"/>
</dbReference>
<dbReference type="Proteomes" id="UP000066529">
    <property type="component" value="Chromosome"/>
</dbReference>
<dbReference type="InterPro" id="IPR003607">
    <property type="entry name" value="HD/PDEase_dom"/>
</dbReference>
<dbReference type="KEGG" id="mthr:MSTHT_0990"/>
<proteinExistence type="predicted"/>
<feature type="domain" description="HD" evidence="1">
    <location>
        <begin position="23"/>
        <end position="126"/>
    </location>
</feature>
<gene>
    <name evidence="2" type="ORF">MSTHT_0990</name>
</gene>
<dbReference type="Gene3D" id="1.10.3210.50">
    <property type="match status" value="1"/>
</dbReference>
<dbReference type="Pfam" id="PF01966">
    <property type="entry name" value="HD"/>
    <property type="match status" value="1"/>
</dbReference>
<protein>
    <submittedName>
        <fullName evidence="2">Metal-dependent phosphohydrolase</fullName>
    </submittedName>
</protein>
<dbReference type="OrthoDB" id="17914at2157"/>
<dbReference type="AlphaFoldDB" id="A0A0E3N8P6"/>
<evidence type="ECO:0000313" key="2">
    <source>
        <dbReference type="EMBL" id="AKB12748.1"/>
    </source>
</evidence>
<dbReference type="HOGENOM" id="CLU_036524_3_1_2"/>
<keyword evidence="2" id="KW-0378">Hydrolase</keyword>
<dbReference type="RefSeq" id="WP_048166871.1">
    <property type="nucleotide sequence ID" value="NZ_CP009501.1"/>
</dbReference>
<evidence type="ECO:0000259" key="1">
    <source>
        <dbReference type="PROSITE" id="PS51831"/>
    </source>
</evidence>
<dbReference type="InterPro" id="IPR006674">
    <property type="entry name" value="HD_domain"/>
</dbReference>
<dbReference type="SUPFAM" id="SSF109604">
    <property type="entry name" value="HD-domain/PDEase-like"/>
    <property type="match status" value="1"/>
</dbReference>
<organism evidence="2 3">
    <name type="scientific">Methanosarcina thermophila (strain ATCC 43570 / DSM 1825 / OCM 12 / VKM B-1830 / TM-1)</name>
    <dbReference type="NCBI Taxonomy" id="523844"/>
    <lineage>
        <taxon>Archaea</taxon>
        <taxon>Methanobacteriati</taxon>
        <taxon>Methanobacteriota</taxon>
        <taxon>Stenosarchaea group</taxon>
        <taxon>Methanomicrobia</taxon>
        <taxon>Methanosarcinales</taxon>
        <taxon>Methanosarcinaceae</taxon>
        <taxon>Methanosarcina</taxon>
    </lineage>
</organism>
<dbReference type="PROSITE" id="PS51831">
    <property type="entry name" value="HD"/>
    <property type="match status" value="1"/>
</dbReference>
<dbReference type="PATRIC" id="fig|523844.20.peg.1267"/>
<dbReference type="NCBIfam" id="TIGR00277">
    <property type="entry name" value="HDIG"/>
    <property type="match status" value="1"/>
</dbReference>
<dbReference type="PANTHER" id="PTHR33594:SF1">
    <property type="entry name" value="HD_PDEASE DOMAIN-CONTAINING PROTEIN"/>
    <property type="match status" value="1"/>
</dbReference>
<name>A0A0E3N8P6_METTT</name>
<sequence>MDLIEKTREFVASFLEGEPSSHDMSHINRVEALCLEIQKVEGGNPLVLQLAALLHDVGVIKEHEEGGDHAVYSAEIASEFLSKAGLRKEVIEAVKNCILTHRFSSGEIPESLEARILQDADRLDALGAVGIFRAVLSMGALRMLKHTTGLDKGSSKRTVYIEDPIEGFNEYMKYKPFTIPEKLNTDTAKKIAEERLKIMRLYLEALKLETGMINLESKQGSDFNKLK</sequence>